<dbReference type="PANTHER" id="PTHR33116:SF86">
    <property type="entry name" value="REVERSE TRANSCRIPTASE DOMAIN-CONTAINING PROTEIN"/>
    <property type="match status" value="1"/>
</dbReference>
<dbReference type="PANTHER" id="PTHR33116">
    <property type="entry name" value="REVERSE TRANSCRIPTASE ZINC-BINDING DOMAIN-CONTAINING PROTEIN-RELATED-RELATED"/>
    <property type="match status" value="1"/>
</dbReference>
<sequence length="143" mass="16080">MKIGIKEALRIGSPVGFIKYLGLPLFRSRQKDADYNFILDNLTSKLQGWKVKTLSQAGHATLIKYVGLSLPMYAMQTSKLSNCLVSKIDGLVRDFSWGFERGNHGLHLRAWDKLCLPKSLGGLGFRKTREMNQDFLAKWGGTC</sequence>
<dbReference type="Proteomes" id="UP000596661">
    <property type="component" value="Unassembled WGS sequence"/>
</dbReference>
<reference evidence="1" key="1">
    <citation type="submission" date="2021-03" db="UniProtKB">
        <authorList>
            <consortium name="EnsemblPlants"/>
        </authorList>
    </citation>
    <scope>IDENTIFICATION</scope>
</reference>
<accession>A0A803QNW0</accession>
<dbReference type="EnsemblPlants" id="evm.model.10.458">
    <property type="protein sequence ID" value="cds.evm.model.10.458"/>
    <property type="gene ID" value="evm.TU.10.458"/>
</dbReference>
<keyword evidence="2" id="KW-1185">Reference proteome</keyword>
<dbReference type="AlphaFoldDB" id="A0A803QNW0"/>
<evidence type="ECO:0000313" key="1">
    <source>
        <dbReference type="EnsemblPlants" id="cds.evm.model.10.458"/>
    </source>
</evidence>
<name>A0A803QNW0_CANSA</name>
<protein>
    <submittedName>
        <fullName evidence="1">Uncharacterized protein</fullName>
    </submittedName>
</protein>
<evidence type="ECO:0000313" key="2">
    <source>
        <dbReference type="Proteomes" id="UP000596661"/>
    </source>
</evidence>
<dbReference type="EMBL" id="UZAU01000803">
    <property type="status" value="NOT_ANNOTATED_CDS"/>
    <property type="molecule type" value="Genomic_DNA"/>
</dbReference>
<organism evidence="1 2">
    <name type="scientific">Cannabis sativa</name>
    <name type="common">Hemp</name>
    <name type="synonym">Marijuana</name>
    <dbReference type="NCBI Taxonomy" id="3483"/>
    <lineage>
        <taxon>Eukaryota</taxon>
        <taxon>Viridiplantae</taxon>
        <taxon>Streptophyta</taxon>
        <taxon>Embryophyta</taxon>
        <taxon>Tracheophyta</taxon>
        <taxon>Spermatophyta</taxon>
        <taxon>Magnoliopsida</taxon>
        <taxon>eudicotyledons</taxon>
        <taxon>Gunneridae</taxon>
        <taxon>Pentapetalae</taxon>
        <taxon>rosids</taxon>
        <taxon>fabids</taxon>
        <taxon>Rosales</taxon>
        <taxon>Cannabaceae</taxon>
        <taxon>Cannabis</taxon>
    </lineage>
</organism>
<dbReference type="OMA" id="RETRRMN"/>
<proteinExistence type="predicted"/>
<dbReference type="Gramene" id="evm.model.10.458">
    <property type="protein sequence ID" value="cds.evm.model.10.458"/>
    <property type="gene ID" value="evm.TU.10.458"/>
</dbReference>